<dbReference type="Pfam" id="PF02384">
    <property type="entry name" value="N6_Mtase"/>
    <property type="match status" value="1"/>
</dbReference>
<evidence type="ECO:0000259" key="2">
    <source>
        <dbReference type="Pfam" id="PF02384"/>
    </source>
</evidence>
<feature type="region of interest" description="Disordered" evidence="1">
    <location>
        <begin position="981"/>
        <end position="1000"/>
    </location>
</feature>
<evidence type="ECO:0000256" key="1">
    <source>
        <dbReference type="SAM" id="MobiDB-lite"/>
    </source>
</evidence>
<dbReference type="KEGG" id="amur:ADH66_14710"/>
<dbReference type="InterPro" id="IPR052933">
    <property type="entry name" value="DNA_Protect_Modify"/>
</dbReference>
<reference evidence="5" key="2">
    <citation type="submission" date="2017-05" db="EMBL/GenBank/DDBJ databases">
        <title>Improved OligoMM genomes.</title>
        <authorList>
            <person name="Garzetti D."/>
        </authorList>
    </citation>
    <scope>NUCLEOTIDE SEQUENCE [LARGE SCALE GENOMIC DNA]</scope>
    <source>
        <strain evidence="5">KB18</strain>
    </source>
</reference>
<keyword evidence="4" id="KW-0489">Methyltransferase</keyword>
<feature type="domain" description="DNA methylase adenine-specific" evidence="2">
    <location>
        <begin position="702"/>
        <end position="903"/>
    </location>
</feature>
<dbReference type="Gene3D" id="3.40.50.150">
    <property type="entry name" value="Vaccinia Virus protein VP39"/>
    <property type="match status" value="1"/>
</dbReference>
<gene>
    <name evidence="3" type="ORF">ADH66_14710</name>
    <name evidence="4" type="ORF">I5Q82_05095</name>
</gene>
<evidence type="ECO:0000313" key="6">
    <source>
        <dbReference type="Proteomes" id="UP000596035"/>
    </source>
</evidence>
<evidence type="ECO:0000313" key="5">
    <source>
        <dbReference type="Proteomes" id="UP000196710"/>
    </source>
</evidence>
<dbReference type="AlphaFoldDB" id="A0A1Z2XTL1"/>
<organism evidence="4 6">
    <name type="scientific">Acutalibacter muris</name>
    <dbReference type="NCBI Taxonomy" id="1796620"/>
    <lineage>
        <taxon>Bacteria</taxon>
        <taxon>Bacillati</taxon>
        <taxon>Bacillota</taxon>
        <taxon>Clostridia</taxon>
        <taxon>Eubacteriales</taxon>
        <taxon>Acutalibacteraceae</taxon>
        <taxon>Acutalibacter</taxon>
    </lineage>
</organism>
<dbReference type="Proteomes" id="UP000596035">
    <property type="component" value="Chromosome"/>
</dbReference>
<dbReference type="PANTHER" id="PTHR41313">
    <property type="entry name" value="ADENINE-SPECIFIC METHYLTRANSFERASE"/>
    <property type="match status" value="1"/>
</dbReference>
<dbReference type="EMBL" id="CP065321">
    <property type="protein sequence ID" value="QQR31062.1"/>
    <property type="molecule type" value="Genomic_DNA"/>
</dbReference>
<keyword evidence="4" id="KW-0808">Transferase</keyword>
<dbReference type="PRINTS" id="PR00507">
    <property type="entry name" value="N12N6MTFRASE"/>
</dbReference>
<dbReference type="GO" id="GO:0003677">
    <property type="term" value="F:DNA binding"/>
    <property type="evidence" value="ECO:0007669"/>
    <property type="project" value="InterPro"/>
</dbReference>
<reference evidence="4 6" key="3">
    <citation type="submission" date="2020-11" db="EMBL/GenBank/DDBJ databases">
        <title>Closed and high quality bacterial genomes of the OMM12 community.</title>
        <authorList>
            <person name="Marbouty M."/>
            <person name="Lamy-Besnier Q."/>
            <person name="Debarbieux L."/>
            <person name="Koszul R."/>
        </authorList>
    </citation>
    <scope>NUCLEOTIDE SEQUENCE [LARGE SCALE GENOMIC DNA]</scope>
    <source>
        <strain evidence="4 6">KB18</strain>
    </source>
</reference>
<evidence type="ECO:0000313" key="4">
    <source>
        <dbReference type="EMBL" id="QQR31062.1"/>
    </source>
</evidence>
<dbReference type="RefSeq" id="WP_066539224.1">
    <property type="nucleotide sequence ID" value="NZ_CP065321.1"/>
</dbReference>
<feature type="compositionally biased region" description="Low complexity" evidence="1">
    <location>
        <begin position="573"/>
        <end position="583"/>
    </location>
</feature>
<dbReference type="InterPro" id="IPR029063">
    <property type="entry name" value="SAM-dependent_MTases_sf"/>
</dbReference>
<dbReference type="EMBL" id="CP021422">
    <property type="protein sequence ID" value="ASB41794.1"/>
    <property type="molecule type" value="Genomic_DNA"/>
</dbReference>
<feature type="region of interest" description="Disordered" evidence="1">
    <location>
        <begin position="564"/>
        <end position="607"/>
    </location>
</feature>
<dbReference type="CDD" id="cd02440">
    <property type="entry name" value="AdoMet_MTases"/>
    <property type="match status" value="1"/>
</dbReference>
<sequence>MALVSNKYDDLRYKKRQIELFFSVHTDMTERAEYLKSAYQERYTEILVDGIRLGHKPQENGLLMWEGAYLTRTKESVFSWNLVAEWVSMLVDKKEYYINTDIKALKNQESQQLSLFGLDIPQSEPVMPKLKYSQQVIDTALCLGGNEPDCLERIFSCFSKDYTLEQNAQFLQKEYGRDGKGFFLGERPYSLRFDEKGLRLSSGKSATGSTAIVLTWEDVAKRIRELLDLGRYVPQSVIDRADEVEKKFIAERLLFLVQDFTDEARESGYLPTVQEVYNTRAGYPDMTVKLAGKLDDHETVQSLFNELFGFLAAQDGRELLRSYHHKQTQLLGQLDGLLRETVVFPAPEAPDEPLKQFISEDEIDKLLIGGAHIEHSKFRIYSYFLEEHTPKERADFLKKEYGDGGFGRLGFDESHDSKGITYAREDRLFTPYDKVVLSWSKVEKRISALIRQGRYMSEEELAYIPAYEKHELARDICTFFDNVPIEQPRPFPVGFDFYDKVKVVQPQLDDPEKVEELYQMMVPVWESTVQDDRNYAWRKTAFENLCAFREGTFSLFGEKKVPRVLPTPSQDNSVPEPVVDVPAPESPPEEPPAEEEKITLAPPKPRRERITFSTLHPEIPAEQRHNFHITDMALGDGTRSEKYAANVAAIRLLKLIESEERLATPEEQEILSRYVGWGGLPDCFDERHGKYLELKSLLDEDEYAAARASSLTAFYTSPVIVSAMYKALAQMGFQSGNILEPSCGIGNFIGMLPESMSGTKAYGVEIDSISGRIAQQLYQNSSIVVNGFEKVQMPDSFLDVAIGNVPFGDFKVLDKRYDKNHWLIHDYFFGKALDKVRPGGIVAFITSKGTMDKENSAVRKYLAQRADLIGAIRLPDNAFKRNAGTEVTSDILFLQKRDRMVDMEPDWVHLDADENGIRMNSYFVQHPEMVLGRMVMESTRFGMDSACKAIEGADLSQQLDEAIRNLHAEITAYEVEDFDEEDRSIPADSDVRNFSYGSCQ</sequence>
<evidence type="ECO:0000313" key="3">
    <source>
        <dbReference type="EMBL" id="ASB41794.1"/>
    </source>
</evidence>
<keyword evidence="5" id="KW-1185">Reference proteome</keyword>
<dbReference type="Proteomes" id="UP000196710">
    <property type="component" value="Chromosome"/>
</dbReference>
<dbReference type="SUPFAM" id="SSF53335">
    <property type="entry name" value="S-adenosyl-L-methionine-dependent methyltransferases"/>
    <property type="match status" value="1"/>
</dbReference>
<dbReference type="GO" id="GO:0008170">
    <property type="term" value="F:N-methyltransferase activity"/>
    <property type="evidence" value="ECO:0007669"/>
    <property type="project" value="InterPro"/>
</dbReference>
<name>A0A1Z2XTL1_9FIRM</name>
<dbReference type="PANTHER" id="PTHR41313:SF1">
    <property type="entry name" value="DNA METHYLASE ADENINE-SPECIFIC DOMAIN-CONTAINING PROTEIN"/>
    <property type="match status" value="1"/>
</dbReference>
<accession>A0A1Z2XTL1</accession>
<reference evidence="3" key="1">
    <citation type="journal article" date="2017" name="Genome Announc.">
        <title>High-Quality Whole-Genome Sequences of the Oligo-Mouse-Microbiota Bacterial Community.</title>
        <authorList>
            <person name="Garzetti D."/>
            <person name="Brugiroux S."/>
            <person name="Bunk B."/>
            <person name="Pukall R."/>
            <person name="McCoy K.D."/>
            <person name="Macpherson A.J."/>
            <person name="Stecher B."/>
        </authorList>
    </citation>
    <scope>NUCLEOTIDE SEQUENCE</scope>
    <source>
        <strain evidence="3">KB18</strain>
    </source>
</reference>
<proteinExistence type="predicted"/>
<protein>
    <submittedName>
        <fullName evidence="4">N-6 DNA methylase</fullName>
    </submittedName>
</protein>
<dbReference type="GO" id="GO:0032259">
    <property type="term" value="P:methylation"/>
    <property type="evidence" value="ECO:0007669"/>
    <property type="project" value="UniProtKB-KW"/>
</dbReference>
<dbReference type="InterPro" id="IPR003356">
    <property type="entry name" value="DNA_methylase_A-5"/>
</dbReference>